<reference evidence="3" key="2">
    <citation type="submission" date="2017-06" db="EMBL/GenBank/DDBJ databases">
        <title>WGS assembly of Brachypodium distachyon.</title>
        <authorList>
            <consortium name="The International Brachypodium Initiative"/>
            <person name="Lucas S."/>
            <person name="Harmon-Smith M."/>
            <person name="Lail K."/>
            <person name="Tice H."/>
            <person name="Grimwood J."/>
            <person name="Bruce D."/>
            <person name="Barry K."/>
            <person name="Shu S."/>
            <person name="Lindquist E."/>
            <person name="Wang M."/>
            <person name="Pitluck S."/>
            <person name="Vogel J.P."/>
            <person name="Garvin D.F."/>
            <person name="Mockler T.C."/>
            <person name="Schmutz J."/>
            <person name="Rokhsar D."/>
            <person name="Bevan M.W."/>
        </authorList>
    </citation>
    <scope>NUCLEOTIDE SEQUENCE</scope>
    <source>
        <strain evidence="3">Bd21</strain>
    </source>
</reference>
<accession>A0A2K2CNY8</accession>
<dbReference type="InParanoid" id="A0A2K2CNY8"/>
<feature type="coiled-coil region" evidence="1">
    <location>
        <begin position="23"/>
        <end position="50"/>
    </location>
</feature>
<evidence type="ECO:0000313" key="4">
    <source>
        <dbReference type="EnsemblPlants" id="PNT63748"/>
    </source>
</evidence>
<keyword evidence="1" id="KW-0175">Coiled coil</keyword>
<feature type="region of interest" description="Disordered" evidence="2">
    <location>
        <begin position="86"/>
        <end position="118"/>
    </location>
</feature>
<evidence type="ECO:0000256" key="1">
    <source>
        <dbReference type="SAM" id="Coils"/>
    </source>
</evidence>
<protein>
    <submittedName>
        <fullName evidence="3 4">Uncharacterized protein</fullName>
    </submittedName>
</protein>
<proteinExistence type="predicted"/>
<dbReference type="Gramene" id="PNT63748">
    <property type="protein sequence ID" value="PNT63748"/>
    <property type="gene ID" value="BRADI_4g20568v3"/>
</dbReference>
<dbReference type="EnsemblPlants" id="PNT63748">
    <property type="protein sequence ID" value="PNT63748"/>
    <property type="gene ID" value="BRADI_4g20568v3"/>
</dbReference>
<evidence type="ECO:0000256" key="2">
    <source>
        <dbReference type="SAM" id="MobiDB-lite"/>
    </source>
</evidence>
<keyword evidence="5" id="KW-1185">Reference proteome</keyword>
<name>A0A2K2CNY8_BRADI</name>
<organism evidence="3">
    <name type="scientific">Brachypodium distachyon</name>
    <name type="common">Purple false brome</name>
    <name type="synonym">Trachynia distachya</name>
    <dbReference type="NCBI Taxonomy" id="15368"/>
    <lineage>
        <taxon>Eukaryota</taxon>
        <taxon>Viridiplantae</taxon>
        <taxon>Streptophyta</taxon>
        <taxon>Embryophyta</taxon>
        <taxon>Tracheophyta</taxon>
        <taxon>Spermatophyta</taxon>
        <taxon>Magnoliopsida</taxon>
        <taxon>Liliopsida</taxon>
        <taxon>Poales</taxon>
        <taxon>Poaceae</taxon>
        <taxon>BOP clade</taxon>
        <taxon>Pooideae</taxon>
        <taxon>Stipodae</taxon>
        <taxon>Brachypodieae</taxon>
        <taxon>Brachypodium</taxon>
    </lineage>
</organism>
<reference evidence="4" key="3">
    <citation type="submission" date="2018-08" db="UniProtKB">
        <authorList>
            <consortium name="EnsemblPlants"/>
        </authorList>
    </citation>
    <scope>IDENTIFICATION</scope>
    <source>
        <strain evidence="4">cv. Bd21</strain>
    </source>
</reference>
<dbReference type="AlphaFoldDB" id="A0A2K2CNY8"/>
<dbReference type="EMBL" id="CM000883">
    <property type="protein sequence ID" value="PNT63748.1"/>
    <property type="molecule type" value="Genomic_DNA"/>
</dbReference>
<evidence type="ECO:0000313" key="3">
    <source>
        <dbReference type="EMBL" id="PNT63748.1"/>
    </source>
</evidence>
<feature type="compositionally biased region" description="Low complexity" evidence="2">
    <location>
        <begin position="97"/>
        <end position="112"/>
    </location>
</feature>
<gene>
    <name evidence="3" type="ORF">BRADI_4g20568v3</name>
</gene>
<reference evidence="3 4" key="1">
    <citation type="journal article" date="2010" name="Nature">
        <title>Genome sequencing and analysis of the model grass Brachypodium distachyon.</title>
        <authorList>
            <consortium name="International Brachypodium Initiative"/>
        </authorList>
    </citation>
    <scope>NUCLEOTIDE SEQUENCE [LARGE SCALE GENOMIC DNA]</scope>
    <source>
        <strain evidence="3 4">Bd21</strain>
    </source>
</reference>
<evidence type="ECO:0000313" key="5">
    <source>
        <dbReference type="Proteomes" id="UP000008810"/>
    </source>
</evidence>
<dbReference type="Proteomes" id="UP000008810">
    <property type="component" value="Chromosome 4"/>
</dbReference>
<sequence>MPLDTNTNSSTSEDSLKTHLILLEKKFDEAEKLRLEREQKIEEDRRASEKRIEDILRLVLQKLTQVVPAKAPAPSDVFPEATLQVSDGYSPEDVEDTAATSTPLLASPAAASSPPPPA</sequence>